<feature type="repeat" description="PPR" evidence="2">
    <location>
        <begin position="100"/>
        <end position="130"/>
    </location>
</feature>
<proteinExistence type="predicted"/>
<dbReference type="KEGG" id="smo:SELMODRAFT_137234"/>
<gene>
    <name evidence="3" type="ORF">SELMODRAFT_137234</name>
</gene>
<dbReference type="HOGENOM" id="CLU_002706_0_0_1"/>
<dbReference type="GO" id="GO:0003723">
    <property type="term" value="F:RNA binding"/>
    <property type="evidence" value="ECO:0007669"/>
    <property type="project" value="InterPro"/>
</dbReference>
<evidence type="ECO:0000313" key="3">
    <source>
        <dbReference type="EMBL" id="EFJ05390.1"/>
    </source>
</evidence>
<dbReference type="GO" id="GO:0048731">
    <property type="term" value="P:system development"/>
    <property type="evidence" value="ECO:0007669"/>
    <property type="project" value="UniProtKB-ARBA"/>
</dbReference>
<dbReference type="Gramene" id="EFJ05390">
    <property type="protein sequence ID" value="EFJ05390"/>
    <property type="gene ID" value="SELMODRAFT_137234"/>
</dbReference>
<evidence type="ECO:0000256" key="1">
    <source>
        <dbReference type="ARBA" id="ARBA00022737"/>
    </source>
</evidence>
<accession>D8TD76</accession>
<dbReference type="FunFam" id="1.25.40.10:FF:000125">
    <property type="entry name" value="Pentatricopeptide repeat-containing protein"/>
    <property type="match status" value="1"/>
</dbReference>
<dbReference type="PANTHER" id="PTHR47926:SF533">
    <property type="entry name" value="DYW DOMAIN-CONTAINING PROTEIN"/>
    <property type="match status" value="1"/>
</dbReference>
<protein>
    <recommendedName>
        <fullName evidence="5">Pentacotripeptide-repeat region of PRORP domain-containing protein</fullName>
    </recommendedName>
</protein>
<dbReference type="Pfam" id="PF01535">
    <property type="entry name" value="PPR"/>
    <property type="match status" value="9"/>
</dbReference>
<dbReference type="Gene3D" id="1.25.40.10">
    <property type="entry name" value="Tetratricopeptide repeat domain"/>
    <property type="match status" value="4"/>
</dbReference>
<sequence>MPQRSVVSWTAMLTAYARSGHLFQARRLFDSMPARNEVTWNVLIGAFASSGDLDFAHQCFDAMPERNVFSWGALFDGYSRSGQFGRARELFDLLPFKDWNIVSLNAMISLYVQNGYMDEARALFDGLPEKDLVSWNAIVAGYAQNGQLHEAKELFLQMPCKSVMSWNAIVAGNAQNGASPEALELFSLMELEGDRPDEVTILAVIFACSHAGRLDEAWHHFASLGERGLPRLRSHYGKNTYLHNLLIQMFVRCGDLEAGEFIFHGRNNRNVFSWNLLIAAYAQSGRPQEARTTFEKMPETDSLEGGAIADDLTFTAILGACIHHGSLREARFFFQSMISDHQIAATIEHYNCVIAALGKAGHTDRALELMGAMPFVPDSTTAKTLLAACGIHGELQLGSRAAAIAAAATGSWNAGDSPASHILVSNMLCLDAGEHG</sequence>
<keyword evidence="1" id="KW-0677">Repeat</keyword>
<dbReference type="EMBL" id="GL377727">
    <property type="protein sequence ID" value="EFJ05390.1"/>
    <property type="molecule type" value="Genomic_DNA"/>
</dbReference>
<dbReference type="FunFam" id="1.25.40.10:FF:000158">
    <property type="entry name" value="pentatricopeptide repeat-containing protein At2g33680"/>
    <property type="match status" value="1"/>
</dbReference>
<organism evidence="4">
    <name type="scientific">Selaginella moellendorffii</name>
    <name type="common">Spikemoss</name>
    <dbReference type="NCBI Taxonomy" id="88036"/>
    <lineage>
        <taxon>Eukaryota</taxon>
        <taxon>Viridiplantae</taxon>
        <taxon>Streptophyta</taxon>
        <taxon>Embryophyta</taxon>
        <taxon>Tracheophyta</taxon>
        <taxon>Lycopodiopsida</taxon>
        <taxon>Selaginellales</taxon>
        <taxon>Selaginellaceae</taxon>
        <taxon>Selaginella</taxon>
    </lineage>
</organism>
<dbReference type="InterPro" id="IPR046960">
    <property type="entry name" value="PPR_At4g14850-like_plant"/>
</dbReference>
<dbReference type="PANTHER" id="PTHR47926">
    <property type="entry name" value="PENTATRICOPEPTIDE REPEAT-CONTAINING PROTEIN"/>
    <property type="match status" value="1"/>
</dbReference>
<dbReference type="PROSITE" id="PS51375">
    <property type="entry name" value="PPR"/>
    <property type="match status" value="6"/>
</dbReference>
<evidence type="ECO:0000256" key="2">
    <source>
        <dbReference type="PROSITE-ProRule" id="PRU00708"/>
    </source>
</evidence>
<dbReference type="InParanoid" id="D8TD76"/>
<name>D8TD76_SELML</name>
<dbReference type="NCBIfam" id="TIGR00756">
    <property type="entry name" value="PPR"/>
    <property type="match status" value="6"/>
</dbReference>
<dbReference type="Proteomes" id="UP000001514">
    <property type="component" value="Unassembled WGS sequence"/>
</dbReference>
<dbReference type="AlphaFoldDB" id="D8TD76"/>
<reference evidence="3 4" key="1">
    <citation type="journal article" date="2011" name="Science">
        <title>The Selaginella genome identifies genetic changes associated with the evolution of vascular plants.</title>
        <authorList>
            <person name="Banks J.A."/>
            <person name="Nishiyama T."/>
            <person name="Hasebe M."/>
            <person name="Bowman J.L."/>
            <person name="Gribskov M."/>
            <person name="dePamphilis C."/>
            <person name="Albert V.A."/>
            <person name="Aono N."/>
            <person name="Aoyama T."/>
            <person name="Ambrose B.A."/>
            <person name="Ashton N.W."/>
            <person name="Axtell M.J."/>
            <person name="Barker E."/>
            <person name="Barker M.S."/>
            <person name="Bennetzen J.L."/>
            <person name="Bonawitz N.D."/>
            <person name="Chapple C."/>
            <person name="Cheng C."/>
            <person name="Correa L.G."/>
            <person name="Dacre M."/>
            <person name="DeBarry J."/>
            <person name="Dreyer I."/>
            <person name="Elias M."/>
            <person name="Engstrom E.M."/>
            <person name="Estelle M."/>
            <person name="Feng L."/>
            <person name="Finet C."/>
            <person name="Floyd S.K."/>
            <person name="Frommer W.B."/>
            <person name="Fujita T."/>
            <person name="Gramzow L."/>
            <person name="Gutensohn M."/>
            <person name="Harholt J."/>
            <person name="Hattori M."/>
            <person name="Heyl A."/>
            <person name="Hirai T."/>
            <person name="Hiwatashi Y."/>
            <person name="Ishikawa M."/>
            <person name="Iwata M."/>
            <person name="Karol K.G."/>
            <person name="Koehler B."/>
            <person name="Kolukisaoglu U."/>
            <person name="Kubo M."/>
            <person name="Kurata T."/>
            <person name="Lalonde S."/>
            <person name="Li K."/>
            <person name="Li Y."/>
            <person name="Litt A."/>
            <person name="Lyons E."/>
            <person name="Manning G."/>
            <person name="Maruyama T."/>
            <person name="Michael T.P."/>
            <person name="Mikami K."/>
            <person name="Miyazaki S."/>
            <person name="Morinaga S."/>
            <person name="Murata T."/>
            <person name="Mueller-Roeber B."/>
            <person name="Nelson D.R."/>
            <person name="Obara M."/>
            <person name="Oguri Y."/>
            <person name="Olmstead R.G."/>
            <person name="Onodera N."/>
            <person name="Petersen B.L."/>
            <person name="Pils B."/>
            <person name="Prigge M."/>
            <person name="Rensing S.A."/>
            <person name="Riano-Pachon D.M."/>
            <person name="Roberts A.W."/>
            <person name="Sato Y."/>
            <person name="Scheller H.V."/>
            <person name="Schulz B."/>
            <person name="Schulz C."/>
            <person name="Shakirov E.V."/>
            <person name="Shibagaki N."/>
            <person name="Shinohara N."/>
            <person name="Shippen D.E."/>
            <person name="Soerensen I."/>
            <person name="Sotooka R."/>
            <person name="Sugimoto N."/>
            <person name="Sugita M."/>
            <person name="Sumikawa N."/>
            <person name="Tanurdzic M."/>
            <person name="Theissen G."/>
            <person name="Ulvskov P."/>
            <person name="Wakazuki S."/>
            <person name="Weng J.K."/>
            <person name="Willats W.W."/>
            <person name="Wipf D."/>
            <person name="Wolf P.G."/>
            <person name="Yang L."/>
            <person name="Zimmer A.D."/>
            <person name="Zhu Q."/>
            <person name="Mitros T."/>
            <person name="Hellsten U."/>
            <person name="Loque D."/>
            <person name="Otillar R."/>
            <person name="Salamov A."/>
            <person name="Schmutz J."/>
            <person name="Shapiro H."/>
            <person name="Lindquist E."/>
            <person name="Lucas S."/>
            <person name="Rokhsar D."/>
            <person name="Grigoriev I.V."/>
        </authorList>
    </citation>
    <scope>NUCLEOTIDE SEQUENCE [LARGE SCALE GENOMIC DNA]</scope>
</reference>
<dbReference type="InterPro" id="IPR011990">
    <property type="entry name" value="TPR-like_helical_dom_sf"/>
</dbReference>
<keyword evidence="4" id="KW-1185">Reference proteome</keyword>
<feature type="repeat" description="PPR" evidence="2">
    <location>
        <begin position="131"/>
        <end position="165"/>
    </location>
</feature>
<feature type="repeat" description="PPR" evidence="2">
    <location>
        <begin position="197"/>
        <end position="231"/>
    </location>
</feature>
<dbReference type="GO" id="GO:0009451">
    <property type="term" value="P:RNA modification"/>
    <property type="evidence" value="ECO:0007669"/>
    <property type="project" value="InterPro"/>
</dbReference>
<feature type="repeat" description="PPR" evidence="2">
    <location>
        <begin position="5"/>
        <end position="35"/>
    </location>
</feature>
<dbReference type="SUPFAM" id="SSF48452">
    <property type="entry name" value="TPR-like"/>
    <property type="match status" value="1"/>
</dbReference>
<dbReference type="InterPro" id="IPR002885">
    <property type="entry name" value="PPR_rpt"/>
</dbReference>
<evidence type="ECO:0008006" key="5">
    <source>
        <dbReference type="Google" id="ProtNLM"/>
    </source>
</evidence>
<feature type="repeat" description="PPR" evidence="2">
    <location>
        <begin position="270"/>
        <end position="304"/>
    </location>
</feature>
<feature type="repeat" description="PPR" evidence="2">
    <location>
        <begin position="36"/>
        <end position="70"/>
    </location>
</feature>
<evidence type="ECO:0000313" key="4">
    <source>
        <dbReference type="Proteomes" id="UP000001514"/>
    </source>
</evidence>
<dbReference type="eggNOG" id="KOG4197">
    <property type="taxonomic scope" value="Eukaryota"/>
</dbReference>